<keyword evidence="3" id="KW-1185">Reference proteome</keyword>
<dbReference type="Proteomes" id="UP000009168">
    <property type="component" value="Unassembled WGS sequence"/>
</dbReference>
<reference evidence="3" key="1">
    <citation type="journal article" date="2006" name="PLoS Biol.">
        <title>Macronuclear genome sequence of the ciliate Tetrahymena thermophila, a model eukaryote.</title>
        <authorList>
            <person name="Eisen J.A."/>
            <person name="Coyne R.S."/>
            <person name="Wu M."/>
            <person name="Wu D."/>
            <person name="Thiagarajan M."/>
            <person name="Wortman J.R."/>
            <person name="Badger J.H."/>
            <person name="Ren Q."/>
            <person name="Amedeo P."/>
            <person name="Jones K.M."/>
            <person name="Tallon L.J."/>
            <person name="Delcher A.L."/>
            <person name="Salzberg S.L."/>
            <person name="Silva J.C."/>
            <person name="Haas B.J."/>
            <person name="Majoros W.H."/>
            <person name="Farzad M."/>
            <person name="Carlton J.M."/>
            <person name="Smith R.K. Jr."/>
            <person name="Garg J."/>
            <person name="Pearlman R.E."/>
            <person name="Karrer K.M."/>
            <person name="Sun L."/>
            <person name="Manning G."/>
            <person name="Elde N.C."/>
            <person name="Turkewitz A.P."/>
            <person name="Asai D.J."/>
            <person name="Wilkes D.E."/>
            <person name="Wang Y."/>
            <person name="Cai H."/>
            <person name="Collins K."/>
            <person name="Stewart B.A."/>
            <person name="Lee S.R."/>
            <person name="Wilamowska K."/>
            <person name="Weinberg Z."/>
            <person name="Ruzzo W.L."/>
            <person name="Wloga D."/>
            <person name="Gaertig J."/>
            <person name="Frankel J."/>
            <person name="Tsao C.-C."/>
            <person name="Gorovsky M.A."/>
            <person name="Keeling P.J."/>
            <person name="Waller R.F."/>
            <person name="Patron N.J."/>
            <person name="Cherry J.M."/>
            <person name="Stover N.A."/>
            <person name="Krieger C.J."/>
            <person name="del Toro C."/>
            <person name="Ryder H.F."/>
            <person name="Williamson S.C."/>
            <person name="Barbeau R.A."/>
            <person name="Hamilton E.P."/>
            <person name="Orias E."/>
        </authorList>
    </citation>
    <scope>NUCLEOTIDE SEQUENCE [LARGE SCALE GENOMIC DNA]</scope>
    <source>
        <strain evidence="3">SB210</strain>
    </source>
</reference>
<keyword evidence="1" id="KW-0472">Membrane</keyword>
<accession>W7X420</accession>
<dbReference type="AlphaFoldDB" id="W7X420"/>
<keyword evidence="1 2" id="KW-0812">Transmembrane</keyword>
<gene>
    <name evidence="2" type="ORF">TTHERM_000477060</name>
</gene>
<sequence>MISIFNCNKLTIFYLFYTVYAVFIRNYFIASTMNYQNIFTHVSLIYFFNYFIPFKVWGLSYCVKQVFESWTAKHYRAIPNSFRDQQKSYCSSPATSQDYIRFVYFQLSFLYGKAAFQTIFYSSRGSKKILNQSTQKTISFVKFPLRHFHRNKIACFVILFQVFVFSSIVSAFKPMKKRDRLRNKMMFL</sequence>
<keyword evidence="1" id="KW-1133">Transmembrane helix</keyword>
<dbReference type="RefSeq" id="XP_012653393.1">
    <property type="nucleotide sequence ID" value="XM_012797939.1"/>
</dbReference>
<feature type="transmembrane region" description="Helical" evidence="1">
    <location>
        <begin position="35"/>
        <end position="52"/>
    </location>
</feature>
<evidence type="ECO:0000313" key="3">
    <source>
        <dbReference type="Proteomes" id="UP000009168"/>
    </source>
</evidence>
<evidence type="ECO:0000313" key="2">
    <source>
        <dbReference type="EMBL" id="EWS74060.1"/>
    </source>
</evidence>
<organism evidence="2 3">
    <name type="scientific">Tetrahymena thermophila (strain SB210)</name>
    <dbReference type="NCBI Taxonomy" id="312017"/>
    <lineage>
        <taxon>Eukaryota</taxon>
        <taxon>Sar</taxon>
        <taxon>Alveolata</taxon>
        <taxon>Ciliophora</taxon>
        <taxon>Intramacronucleata</taxon>
        <taxon>Oligohymenophorea</taxon>
        <taxon>Hymenostomatida</taxon>
        <taxon>Tetrahymenina</taxon>
        <taxon>Tetrahymenidae</taxon>
        <taxon>Tetrahymena</taxon>
    </lineage>
</organism>
<dbReference type="InParanoid" id="W7X420"/>
<dbReference type="KEGG" id="tet:TTHERM_000477060"/>
<name>W7X420_TETTS</name>
<feature type="transmembrane region" description="Helical" evidence="1">
    <location>
        <begin position="12"/>
        <end position="29"/>
    </location>
</feature>
<dbReference type="EMBL" id="GG662667">
    <property type="protein sequence ID" value="EWS74060.1"/>
    <property type="molecule type" value="Genomic_DNA"/>
</dbReference>
<evidence type="ECO:0000256" key="1">
    <source>
        <dbReference type="SAM" id="Phobius"/>
    </source>
</evidence>
<dbReference type="GeneID" id="24439192"/>
<protein>
    <submittedName>
        <fullName evidence="2">Transmembrane protein, putative</fullName>
    </submittedName>
</protein>
<feature type="transmembrane region" description="Helical" evidence="1">
    <location>
        <begin position="153"/>
        <end position="172"/>
    </location>
</feature>
<proteinExistence type="predicted"/>